<dbReference type="InterPro" id="IPR025558">
    <property type="entry name" value="DUF4283"/>
</dbReference>
<dbReference type="InterPro" id="IPR040256">
    <property type="entry name" value="At4g02000-like"/>
</dbReference>
<sequence length="148" mass="17350">MIEKLNFAVVGMFSYGWPELEEIRIQVPKQCGIKGDYKVGLFRRRHILMRFELLEDFITMTSKAAHYINSRDDFSYQIRPLIYDPKFKIDKETTMAMAWISFPNLLPTYFVKEYLFTLASTVGKPLQLDMTTINKTRPSCDSLIGLKY</sequence>
<organism evidence="2 3">
    <name type="scientific">Anisodus acutangulus</name>
    <dbReference type="NCBI Taxonomy" id="402998"/>
    <lineage>
        <taxon>Eukaryota</taxon>
        <taxon>Viridiplantae</taxon>
        <taxon>Streptophyta</taxon>
        <taxon>Embryophyta</taxon>
        <taxon>Tracheophyta</taxon>
        <taxon>Spermatophyta</taxon>
        <taxon>Magnoliopsida</taxon>
        <taxon>eudicotyledons</taxon>
        <taxon>Gunneridae</taxon>
        <taxon>Pentapetalae</taxon>
        <taxon>asterids</taxon>
        <taxon>lamiids</taxon>
        <taxon>Solanales</taxon>
        <taxon>Solanaceae</taxon>
        <taxon>Solanoideae</taxon>
        <taxon>Hyoscyameae</taxon>
        <taxon>Anisodus</taxon>
    </lineage>
</organism>
<evidence type="ECO:0000313" key="2">
    <source>
        <dbReference type="EMBL" id="KAJ8571072.1"/>
    </source>
</evidence>
<dbReference type="PANTHER" id="PTHR31286:SF79">
    <property type="entry name" value="N-6 ADENINE-SPECIFIC DNA METHYLASE"/>
    <property type="match status" value="1"/>
</dbReference>
<dbReference type="PANTHER" id="PTHR31286">
    <property type="entry name" value="GLYCINE-RICH CELL WALL STRUCTURAL PROTEIN 1.8-LIKE"/>
    <property type="match status" value="1"/>
</dbReference>
<dbReference type="AlphaFoldDB" id="A0A9Q1MY29"/>
<comment type="caution">
    <text evidence="2">The sequence shown here is derived from an EMBL/GenBank/DDBJ whole genome shotgun (WGS) entry which is preliminary data.</text>
</comment>
<evidence type="ECO:0000259" key="1">
    <source>
        <dbReference type="Pfam" id="PF14111"/>
    </source>
</evidence>
<dbReference type="Proteomes" id="UP001152561">
    <property type="component" value="Unassembled WGS sequence"/>
</dbReference>
<reference evidence="3" key="1">
    <citation type="journal article" date="2023" name="Proc. Natl. Acad. Sci. U.S.A.">
        <title>Genomic and structural basis for evolution of tropane alkaloid biosynthesis.</title>
        <authorList>
            <person name="Wanga Y.-J."/>
            <person name="Taina T."/>
            <person name="Yua J.-Y."/>
            <person name="Lia J."/>
            <person name="Xua B."/>
            <person name="Chenc J."/>
            <person name="D'Auriad J.C."/>
            <person name="Huanga J.-P."/>
            <person name="Huanga S.-X."/>
        </authorList>
    </citation>
    <scope>NUCLEOTIDE SEQUENCE [LARGE SCALE GENOMIC DNA]</scope>
    <source>
        <strain evidence="3">cv. KIB-2019</strain>
    </source>
</reference>
<protein>
    <recommendedName>
        <fullName evidence="1">DUF4283 domain-containing protein</fullName>
    </recommendedName>
</protein>
<keyword evidence="3" id="KW-1185">Reference proteome</keyword>
<dbReference type="OrthoDB" id="851886at2759"/>
<feature type="domain" description="DUF4283" evidence="1">
    <location>
        <begin position="2"/>
        <end position="90"/>
    </location>
</feature>
<evidence type="ECO:0000313" key="3">
    <source>
        <dbReference type="Proteomes" id="UP001152561"/>
    </source>
</evidence>
<dbReference type="EMBL" id="JAJAGQ010000002">
    <property type="protein sequence ID" value="KAJ8571072.1"/>
    <property type="molecule type" value="Genomic_DNA"/>
</dbReference>
<name>A0A9Q1MY29_9SOLA</name>
<dbReference type="Pfam" id="PF14111">
    <property type="entry name" value="DUF4283"/>
    <property type="match status" value="1"/>
</dbReference>
<accession>A0A9Q1MY29</accession>
<gene>
    <name evidence="2" type="ORF">K7X08_038044</name>
</gene>
<proteinExistence type="predicted"/>